<feature type="compositionally biased region" description="Low complexity" evidence="2">
    <location>
        <begin position="374"/>
        <end position="395"/>
    </location>
</feature>
<feature type="compositionally biased region" description="Polar residues" evidence="2">
    <location>
        <begin position="328"/>
        <end position="341"/>
    </location>
</feature>
<feature type="compositionally biased region" description="Polar residues" evidence="2">
    <location>
        <begin position="220"/>
        <end position="229"/>
    </location>
</feature>
<proteinExistence type="inferred from homology"/>
<evidence type="ECO:0000313" key="4">
    <source>
        <dbReference type="EMBL" id="KAJ8041149.1"/>
    </source>
</evidence>
<dbReference type="InterPro" id="IPR007726">
    <property type="entry name" value="SS18_N"/>
</dbReference>
<feature type="compositionally biased region" description="Polar residues" evidence="2">
    <location>
        <begin position="355"/>
        <end position="373"/>
    </location>
</feature>
<feature type="compositionally biased region" description="Polar residues" evidence="2">
    <location>
        <begin position="117"/>
        <end position="131"/>
    </location>
</feature>
<dbReference type="EMBL" id="JAIZAY010000005">
    <property type="protein sequence ID" value="KAJ8041149.1"/>
    <property type="molecule type" value="Genomic_DNA"/>
</dbReference>
<organism evidence="4 5">
    <name type="scientific">Holothuria leucospilota</name>
    <name type="common">Black long sea cucumber</name>
    <name type="synonym">Mertensiothuria leucospilota</name>
    <dbReference type="NCBI Taxonomy" id="206669"/>
    <lineage>
        <taxon>Eukaryota</taxon>
        <taxon>Metazoa</taxon>
        <taxon>Echinodermata</taxon>
        <taxon>Eleutherozoa</taxon>
        <taxon>Echinozoa</taxon>
        <taxon>Holothuroidea</taxon>
        <taxon>Aspidochirotacea</taxon>
        <taxon>Aspidochirotida</taxon>
        <taxon>Holothuriidae</taxon>
        <taxon>Holothuria</taxon>
    </lineage>
</organism>
<dbReference type="OrthoDB" id="10265171at2759"/>
<reference evidence="4" key="1">
    <citation type="submission" date="2021-10" db="EMBL/GenBank/DDBJ databases">
        <title>Tropical sea cucumber genome reveals ecological adaptation and Cuvierian tubules defense mechanism.</title>
        <authorList>
            <person name="Chen T."/>
        </authorList>
    </citation>
    <scope>NUCLEOTIDE SEQUENCE</scope>
    <source>
        <strain evidence="4">Nanhai2018</strain>
        <tissue evidence="4">Muscle</tissue>
    </source>
</reference>
<evidence type="ECO:0000256" key="1">
    <source>
        <dbReference type="ARBA" id="ARBA00007945"/>
    </source>
</evidence>
<protein>
    <submittedName>
        <fullName evidence="4">Calcium-responsive transactivator</fullName>
    </submittedName>
</protein>
<comment type="similarity">
    <text evidence="1">Belongs to the SS18 family.</text>
</comment>
<evidence type="ECO:0000313" key="5">
    <source>
        <dbReference type="Proteomes" id="UP001152320"/>
    </source>
</evidence>
<dbReference type="AlphaFoldDB" id="A0A9Q1CAS7"/>
<feature type="compositionally biased region" description="Polar residues" evidence="2">
    <location>
        <begin position="178"/>
        <end position="213"/>
    </location>
</feature>
<name>A0A9Q1CAS7_HOLLE</name>
<dbReference type="Pfam" id="PF05030">
    <property type="entry name" value="SSXT"/>
    <property type="match status" value="1"/>
</dbReference>
<evidence type="ECO:0000259" key="3">
    <source>
        <dbReference type="Pfam" id="PF05030"/>
    </source>
</evidence>
<feature type="region of interest" description="Disordered" evidence="2">
    <location>
        <begin position="81"/>
        <end position="406"/>
    </location>
</feature>
<feature type="compositionally biased region" description="Low complexity" evidence="2">
    <location>
        <begin position="304"/>
        <end position="327"/>
    </location>
</feature>
<feature type="compositionally biased region" description="Polar residues" evidence="2">
    <location>
        <begin position="141"/>
        <end position="153"/>
    </location>
</feature>
<gene>
    <name evidence="4" type="ORF">HOLleu_11885</name>
</gene>
<feature type="compositionally biased region" description="Low complexity" evidence="2">
    <location>
        <begin position="233"/>
        <end position="269"/>
    </location>
</feature>
<dbReference type="Proteomes" id="UP001152320">
    <property type="component" value="Chromosome 5"/>
</dbReference>
<accession>A0A9Q1CAS7</accession>
<sequence length="406" mass="43133">MSMTFVTGRSRGKPSTDPAAIQKMLDENNQLIQTIVDYQSKGRSNDATHIQQLLHRNLVYLATLADSNHSSMQQLLQNPAHASGVGPMASNVGGPSGGPQSQAPMGPGGHAGPNMAQVPSSQPQSHNNPNGPSHDVMTPASMGQSTPADSISASHPGGQGPGAPQMPNNAPYKGAPQQGDTSNMPQGQTVSSASNSTPSTNMPNYSESSSNMQGMAGNYYSHQTPQMAQGNRAMMAPQSQAQQMQQPSMPIQTPTSQYPAYPQQQMTPQPQQPPSASPMQGTPGPMMQGNAANQQPPMATGFRPQGQSPYSQQQQPQQGPQGGYNQQFAGNQQGYMPNQQMPRHGYPGNMPGPNPSQYSQQGNPYGTPGQQVRNYNYNQGQQPQGQPPAQGYGAYNQNAYRSGYQQ</sequence>
<feature type="compositionally biased region" description="Polar residues" evidence="2">
    <location>
        <begin position="396"/>
        <end position="406"/>
    </location>
</feature>
<evidence type="ECO:0000256" key="2">
    <source>
        <dbReference type="SAM" id="MobiDB-lite"/>
    </source>
</evidence>
<keyword evidence="5" id="KW-1185">Reference proteome</keyword>
<feature type="domain" description="SS18 N-terminal" evidence="3">
    <location>
        <begin position="14"/>
        <end position="73"/>
    </location>
</feature>
<comment type="caution">
    <text evidence="4">The sequence shown here is derived from an EMBL/GenBank/DDBJ whole genome shotgun (WGS) entry which is preliminary data.</text>
</comment>